<keyword evidence="3" id="KW-1185">Reference proteome</keyword>
<organism evidence="2 3">
    <name type="scientific">Fadolivirus FV1/VV64</name>
    <dbReference type="NCBI Taxonomy" id="3070911"/>
    <lineage>
        <taxon>Viruses</taxon>
        <taxon>Varidnaviria</taxon>
        <taxon>Bamfordvirae</taxon>
        <taxon>Nucleocytoviricota</taxon>
        <taxon>Megaviricetes</taxon>
        <taxon>Imitervirales</taxon>
        <taxon>Mimiviridae</taxon>
        <taxon>Klosneuvirinae</taxon>
        <taxon>Fadolivirus</taxon>
        <taxon>Fadolivirus algeromassiliense</taxon>
    </lineage>
</organism>
<reference evidence="2 3" key="1">
    <citation type="submission" date="2020-04" db="EMBL/GenBank/DDBJ databases">
        <title>Advantages and limits of metagenomic assembly and binning of a giant virus.</title>
        <authorList>
            <person name="Schulz F."/>
            <person name="Andreani J."/>
            <person name="Francis R."/>
            <person name="Boudjemaa H."/>
            <person name="Bou Khalil J.Y."/>
            <person name="Lee J."/>
            <person name="La Scola B."/>
            <person name="Woyke T."/>
        </authorList>
    </citation>
    <scope>NUCLEOTIDE SEQUENCE [LARGE SCALE GENOMIC DNA]</scope>
    <source>
        <strain evidence="2 3">FV1/VV64</strain>
    </source>
</reference>
<gene>
    <name evidence="2" type="ORF">Fadolivirus_1_583</name>
</gene>
<keyword evidence="1" id="KW-0472">Membrane</keyword>
<keyword evidence="1" id="KW-0812">Transmembrane</keyword>
<dbReference type="EMBL" id="MT418680">
    <property type="protein sequence ID" value="QKF94041.1"/>
    <property type="molecule type" value="Genomic_DNA"/>
</dbReference>
<protein>
    <submittedName>
        <fullName evidence="2">Uncharacterized protein</fullName>
    </submittedName>
</protein>
<feature type="transmembrane region" description="Helical" evidence="1">
    <location>
        <begin position="7"/>
        <end position="27"/>
    </location>
</feature>
<evidence type="ECO:0000313" key="3">
    <source>
        <dbReference type="Proteomes" id="UP001162001"/>
    </source>
</evidence>
<keyword evidence="1" id="KW-1133">Transmembrane helix</keyword>
<feature type="transmembrane region" description="Helical" evidence="1">
    <location>
        <begin position="47"/>
        <end position="69"/>
    </location>
</feature>
<sequence>MIKLNINIDVLLILALIVVFVTTVSYLGKYNVCDHGLCKIYDNYNTYTFNILLYLLIIIAVLIALYYLFL</sequence>
<evidence type="ECO:0000256" key="1">
    <source>
        <dbReference type="SAM" id="Phobius"/>
    </source>
</evidence>
<name>A0A7D3R0X9_9VIRU</name>
<proteinExistence type="predicted"/>
<evidence type="ECO:0000313" key="2">
    <source>
        <dbReference type="EMBL" id="QKF94041.1"/>
    </source>
</evidence>
<accession>A0A7D3R0X9</accession>
<dbReference type="Proteomes" id="UP001162001">
    <property type="component" value="Segment"/>
</dbReference>